<gene>
    <name evidence="1" type="ORF">ElyMa_005168000</name>
</gene>
<reference evidence="1 2" key="1">
    <citation type="journal article" date="2021" name="Elife">
        <title>Chloroplast acquisition without the gene transfer in kleptoplastic sea slugs, Plakobranchus ocellatus.</title>
        <authorList>
            <person name="Maeda T."/>
            <person name="Takahashi S."/>
            <person name="Yoshida T."/>
            <person name="Shimamura S."/>
            <person name="Takaki Y."/>
            <person name="Nagai Y."/>
            <person name="Toyoda A."/>
            <person name="Suzuki Y."/>
            <person name="Arimoto A."/>
            <person name="Ishii H."/>
            <person name="Satoh N."/>
            <person name="Nishiyama T."/>
            <person name="Hasebe M."/>
            <person name="Maruyama T."/>
            <person name="Minagawa J."/>
            <person name="Obokata J."/>
            <person name="Shigenobu S."/>
        </authorList>
    </citation>
    <scope>NUCLEOTIDE SEQUENCE [LARGE SCALE GENOMIC DNA]</scope>
</reference>
<dbReference type="Proteomes" id="UP000762676">
    <property type="component" value="Unassembled WGS sequence"/>
</dbReference>
<organism evidence="1 2">
    <name type="scientific">Elysia marginata</name>
    <dbReference type="NCBI Taxonomy" id="1093978"/>
    <lineage>
        <taxon>Eukaryota</taxon>
        <taxon>Metazoa</taxon>
        <taxon>Spiralia</taxon>
        <taxon>Lophotrochozoa</taxon>
        <taxon>Mollusca</taxon>
        <taxon>Gastropoda</taxon>
        <taxon>Heterobranchia</taxon>
        <taxon>Euthyneura</taxon>
        <taxon>Panpulmonata</taxon>
        <taxon>Sacoglossa</taxon>
        <taxon>Placobranchoidea</taxon>
        <taxon>Plakobranchidae</taxon>
        <taxon>Elysia</taxon>
    </lineage>
</organism>
<dbReference type="EMBL" id="BMAT01010355">
    <property type="protein sequence ID" value="GFS24856.1"/>
    <property type="molecule type" value="Genomic_DNA"/>
</dbReference>
<evidence type="ECO:0000313" key="2">
    <source>
        <dbReference type="Proteomes" id="UP000762676"/>
    </source>
</evidence>
<dbReference type="AlphaFoldDB" id="A0AAV4JRC0"/>
<evidence type="ECO:0000313" key="1">
    <source>
        <dbReference type="EMBL" id="GFS24856.1"/>
    </source>
</evidence>
<accession>A0AAV4JRC0</accession>
<name>A0AAV4JRC0_9GAST</name>
<proteinExistence type="predicted"/>
<protein>
    <submittedName>
        <fullName evidence="1">Uncharacterized protein</fullName>
    </submittedName>
</protein>
<comment type="caution">
    <text evidence="1">The sequence shown here is derived from an EMBL/GenBank/DDBJ whole genome shotgun (WGS) entry which is preliminary data.</text>
</comment>
<keyword evidence="2" id="KW-1185">Reference proteome</keyword>
<sequence>MADFIEDATDFSSSSPAAPSRLRARIMASGYQYQMLGERDVLNLEYGAHDLFHRYVQQRKLTGPEKAMSEELVRLNVPTKDLRKEVMRITGKRVILQDVHNFKKAVQRKEKVSECKRFVIVDCECGNDDLQIEAGHTREDGVEVGGSHDLQMDARRGREDGIGGSDDIQMVAGHGKKDDIGGNEMVAGHGKKDDIGGNDDMQMVTGHTWENVGDIVDLPMEAGHSREGDDVDVSRTVCEQPGGYNVQRVLNWVGVDTIVTVAEVENFVSGSAESVSFSVGSADMASAGGPSNDDVLVVDEVAPCS</sequence>